<evidence type="ECO:0000313" key="7">
    <source>
        <dbReference type="EMBL" id="CAL0308286.1"/>
    </source>
</evidence>
<proteinExistence type="inferred from homology"/>
<gene>
    <name evidence="7" type="ORF">LLUT_LOCUS9346</name>
</gene>
<dbReference type="EMBL" id="CAXHTB010000006">
    <property type="protein sequence ID" value="CAL0308286.1"/>
    <property type="molecule type" value="Genomic_DNA"/>
</dbReference>
<feature type="transmembrane region" description="Helical" evidence="6">
    <location>
        <begin position="23"/>
        <end position="43"/>
    </location>
</feature>
<evidence type="ECO:0000256" key="2">
    <source>
        <dbReference type="ARBA" id="ARBA00010199"/>
    </source>
</evidence>
<keyword evidence="3 6" id="KW-0812">Transmembrane</keyword>
<feature type="transmembrane region" description="Helical" evidence="6">
    <location>
        <begin position="105"/>
        <end position="125"/>
    </location>
</feature>
<dbReference type="InterPro" id="IPR002528">
    <property type="entry name" value="MATE_fam"/>
</dbReference>
<sequence>MEEGGNGKWGRMKMRKRIIMEELKKVGSIAAPMVVVTMLQYLLQVVSLMMVGHLGKLSLSSVALATSLTNVSGFGILSGMAGGLETLCGQAYGAKEYKKFGTYTYTAIISLTLVCAPITVIWIFLDKILILIGQDPTISHEAQKYAIWLIPSLFGCAILKPLTRFFQTQSLITPMILSSGIVLCFHIVTCWTLVFKLKLGIVGAAIASSLCTWLNVVLLLCFVKFSSACEKTRITFSKNALLGVGVFFRFAVPAAVMVCLKWWACELFVLLAGLFPNPGLETSVLSICLTISTLHFTICYSIGVATSTRVSNELGAGNTEAVRVAVYASMFLAMTEAVIIGATLCSCRHILGYAYTKDNMIVNYVAVITPLLSLSVCMDSLQAVLSGVARGGGWQYLGAYVNLGSFYLVGVPVGVLLGFIAHFRAKGLWIGIVLGSIVQSIFLSLVTALTNWKKQANMARDRMLDATYLKENGTDHESVIDT</sequence>
<protein>
    <recommendedName>
        <fullName evidence="6">Protein DETOXIFICATION</fullName>
    </recommendedName>
    <alternativeName>
        <fullName evidence="6">Multidrug and toxic compound extrusion protein</fullName>
    </alternativeName>
</protein>
<dbReference type="Pfam" id="PF01554">
    <property type="entry name" value="MatE"/>
    <property type="match status" value="2"/>
</dbReference>
<reference evidence="7 8" key="1">
    <citation type="submission" date="2024-03" db="EMBL/GenBank/DDBJ databases">
        <authorList>
            <person name="Martinez-Hernandez J."/>
        </authorList>
    </citation>
    <scope>NUCLEOTIDE SEQUENCE [LARGE SCALE GENOMIC DNA]</scope>
</reference>
<evidence type="ECO:0000256" key="6">
    <source>
        <dbReference type="RuleBase" id="RU004914"/>
    </source>
</evidence>
<dbReference type="GO" id="GO:0042910">
    <property type="term" value="F:xenobiotic transmembrane transporter activity"/>
    <property type="evidence" value="ECO:0007669"/>
    <property type="project" value="InterPro"/>
</dbReference>
<feature type="transmembrane region" description="Helical" evidence="6">
    <location>
        <begin position="175"/>
        <end position="195"/>
    </location>
</feature>
<dbReference type="CDD" id="cd13132">
    <property type="entry name" value="MATE_eukaryotic"/>
    <property type="match status" value="1"/>
</dbReference>
<feature type="transmembrane region" description="Helical" evidence="6">
    <location>
        <begin position="284"/>
        <end position="303"/>
    </location>
</feature>
<dbReference type="GO" id="GO:0015297">
    <property type="term" value="F:antiporter activity"/>
    <property type="evidence" value="ECO:0007669"/>
    <property type="project" value="InterPro"/>
</dbReference>
<name>A0AAV1WFZ5_LUPLU</name>
<keyword evidence="8" id="KW-1185">Reference proteome</keyword>
<feature type="transmembrane region" description="Helical" evidence="6">
    <location>
        <begin position="427"/>
        <end position="452"/>
    </location>
</feature>
<evidence type="ECO:0000256" key="3">
    <source>
        <dbReference type="ARBA" id="ARBA00022692"/>
    </source>
</evidence>
<dbReference type="GO" id="GO:1990961">
    <property type="term" value="P:xenobiotic detoxification by transmembrane export across the plasma membrane"/>
    <property type="evidence" value="ECO:0007669"/>
    <property type="project" value="InterPro"/>
</dbReference>
<feature type="transmembrane region" description="Helical" evidence="6">
    <location>
        <begin position="397"/>
        <end position="421"/>
    </location>
</feature>
<dbReference type="PANTHER" id="PTHR11206">
    <property type="entry name" value="MULTIDRUG RESISTANCE PROTEIN"/>
    <property type="match status" value="1"/>
</dbReference>
<feature type="transmembrane region" description="Helical" evidence="6">
    <location>
        <begin position="63"/>
        <end position="84"/>
    </location>
</feature>
<evidence type="ECO:0000256" key="4">
    <source>
        <dbReference type="ARBA" id="ARBA00022989"/>
    </source>
</evidence>
<keyword evidence="5 6" id="KW-0472">Membrane</keyword>
<accession>A0AAV1WFZ5</accession>
<organism evidence="7 8">
    <name type="scientific">Lupinus luteus</name>
    <name type="common">European yellow lupine</name>
    <dbReference type="NCBI Taxonomy" id="3873"/>
    <lineage>
        <taxon>Eukaryota</taxon>
        <taxon>Viridiplantae</taxon>
        <taxon>Streptophyta</taxon>
        <taxon>Embryophyta</taxon>
        <taxon>Tracheophyta</taxon>
        <taxon>Spermatophyta</taxon>
        <taxon>Magnoliopsida</taxon>
        <taxon>eudicotyledons</taxon>
        <taxon>Gunneridae</taxon>
        <taxon>Pentapetalae</taxon>
        <taxon>rosids</taxon>
        <taxon>fabids</taxon>
        <taxon>Fabales</taxon>
        <taxon>Fabaceae</taxon>
        <taxon>Papilionoideae</taxon>
        <taxon>50 kb inversion clade</taxon>
        <taxon>genistoids sensu lato</taxon>
        <taxon>core genistoids</taxon>
        <taxon>Genisteae</taxon>
        <taxon>Lupinus</taxon>
    </lineage>
</organism>
<evidence type="ECO:0000256" key="1">
    <source>
        <dbReference type="ARBA" id="ARBA00004141"/>
    </source>
</evidence>
<keyword evidence="4 6" id="KW-1133">Transmembrane helix</keyword>
<evidence type="ECO:0000256" key="5">
    <source>
        <dbReference type="ARBA" id="ARBA00023136"/>
    </source>
</evidence>
<dbReference type="NCBIfam" id="TIGR00797">
    <property type="entry name" value="matE"/>
    <property type="match status" value="1"/>
</dbReference>
<feature type="transmembrane region" description="Helical" evidence="6">
    <location>
        <begin position="364"/>
        <end position="385"/>
    </location>
</feature>
<feature type="transmembrane region" description="Helical" evidence="6">
    <location>
        <begin position="244"/>
        <end position="264"/>
    </location>
</feature>
<comment type="subcellular location">
    <subcellularLocation>
        <location evidence="1">Membrane</location>
        <topology evidence="1">Multi-pass membrane protein</topology>
    </subcellularLocation>
</comment>
<dbReference type="InterPro" id="IPR045069">
    <property type="entry name" value="MATE_euk"/>
</dbReference>
<feature type="transmembrane region" description="Helical" evidence="6">
    <location>
        <begin position="201"/>
        <end position="223"/>
    </location>
</feature>
<comment type="similarity">
    <text evidence="2 6">Belongs to the multi antimicrobial extrusion (MATE) (TC 2.A.66.1) family.</text>
</comment>
<evidence type="ECO:0000313" key="8">
    <source>
        <dbReference type="Proteomes" id="UP001497480"/>
    </source>
</evidence>
<dbReference type="Proteomes" id="UP001497480">
    <property type="component" value="Unassembled WGS sequence"/>
</dbReference>
<comment type="caution">
    <text evidence="7">The sequence shown here is derived from an EMBL/GenBank/DDBJ whole genome shotgun (WGS) entry which is preliminary data.</text>
</comment>
<feature type="transmembrane region" description="Helical" evidence="6">
    <location>
        <begin position="145"/>
        <end position="163"/>
    </location>
</feature>
<feature type="transmembrane region" description="Helical" evidence="6">
    <location>
        <begin position="324"/>
        <end position="344"/>
    </location>
</feature>
<dbReference type="AlphaFoldDB" id="A0AAV1WFZ5"/>
<dbReference type="GO" id="GO:0016020">
    <property type="term" value="C:membrane"/>
    <property type="evidence" value="ECO:0007669"/>
    <property type="project" value="UniProtKB-SubCell"/>
</dbReference>